<proteinExistence type="predicted"/>
<name>A0A195DRK8_9HYME</name>
<protein>
    <submittedName>
        <fullName evidence="1">Uncharacterized protein</fullName>
    </submittedName>
</protein>
<dbReference type="Proteomes" id="UP000078492">
    <property type="component" value="Unassembled WGS sequence"/>
</dbReference>
<organism evidence="1 2">
    <name type="scientific">Trachymyrmex cornetzi</name>
    <dbReference type="NCBI Taxonomy" id="471704"/>
    <lineage>
        <taxon>Eukaryota</taxon>
        <taxon>Metazoa</taxon>
        <taxon>Ecdysozoa</taxon>
        <taxon>Arthropoda</taxon>
        <taxon>Hexapoda</taxon>
        <taxon>Insecta</taxon>
        <taxon>Pterygota</taxon>
        <taxon>Neoptera</taxon>
        <taxon>Endopterygota</taxon>
        <taxon>Hymenoptera</taxon>
        <taxon>Apocrita</taxon>
        <taxon>Aculeata</taxon>
        <taxon>Formicoidea</taxon>
        <taxon>Formicidae</taxon>
        <taxon>Myrmicinae</taxon>
        <taxon>Trachymyrmex</taxon>
    </lineage>
</organism>
<gene>
    <name evidence="1" type="ORF">ALC57_12491</name>
</gene>
<sequence length="59" mass="6801">MYYKCSISQDCVTKQSTFVGFVDDLRFSAALLDYTPPFGRFSFLFLLQFLGGFLTQQQL</sequence>
<evidence type="ECO:0000313" key="2">
    <source>
        <dbReference type="Proteomes" id="UP000078492"/>
    </source>
</evidence>
<evidence type="ECO:0000313" key="1">
    <source>
        <dbReference type="EMBL" id="KYN15442.1"/>
    </source>
</evidence>
<dbReference type="AlphaFoldDB" id="A0A195DRK8"/>
<keyword evidence="2" id="KW-1185">Reference proteome</keyword>
<accession>A0A195DRK8</accession>
<reference evidence="1 2" key="1">
    <citation type="submission" date="2015-09" db="EMBL/GenBank/DDBJ databases">
        <title>Trachymyrmex cornetzi WGS genome.</title>
        <authorList>
            <person name="Nygaard S."/>
            <person name="Hu H."/>
            <person name="Boomsma J."/>
            <person name="Zhang G."/>
        </authorList>
    </citation>
    <scope>NUCLEOTIDE SEQUENCE [LARGE SCALE GENOMIC DNA]</scope>
    <source>
        <strain evidence="1">Tcor2-1</strain>
        <tissue evidence="1">Whole body</tissue>
    </source>
</reference>
<dbReference type="EMBL" id="KQ980581">
    <property type="protein sequence ID" value="KYN15442.1"/>
    <property type="molecule type" value="Genomic_DNA"/>
</dbReference>